<keyword evidence="1" id="KW-0812">Transmembrane</keyword>
<name>A0ABQ2Z398_9ACTN</name>
<evidence type="ECO:0000313" key="3">
    <source>
        <dbReference type="Proteomes" id="UP000659223"/>
    </source>
</evidence>
<feature type="transmembrane region" description="Helical" evidence="1">
    <location>
        <begin position="18"/>
        <end position="35"/>
    </location>
</feature>
<keyword evidence="1" id="KW-1133">Transmembrane helix</keyword>
<feature type="transmembrane region" description="Helical" evidence="1">
    <location>
        <begin position="41"/>
        <end position="62"/>
    </location>
</feature>
<evidence type="ECO:0000313" key="2">
    <source>
        <dbReference type="EMBL" id="GGY03634.1"/>
    </source>
</evidence>
<protein>
    <recommendedName>
        <fullName evidence="4">Holin</fullName>
    </recommendedName>
</protein>
<gene>
    <name evidence="2" type="ORF">GCM10010324_58190</name>
</gene>
<keyword evidence="3" id="KW-1185">Reference proteome</keyword>
<evidence type="ECO:0000256" key="1">
    <source>
        <dbReference type="SAM" id="Phobius"/>
    </source>
</evidence>
<organism evidence="2 3">
    <name type="scientific">Streptomyces hiroshimensis</name>
    <dbReference type="NCBI Taxonomy" id="66424"/>
    <lineage>
        <taxon>Bacteria</taxon>
        <taxon>Bacillati</taxon>
        <taxon>Actinomycetota</taxon>
        <taxon>Actinomycetes</taxon>
        <taxon>Kitasatosporales</taxon>
        <taxon>Streptomycetaceae</taxon>
        <taxon>Streptomyces</taxon>
    </lineage>
</organism>
<comment type="caution">
    <text evidence="2">The sequence shown here is derived from an EMBL/GenBank/DDBJ whole genome shotgun (WGS) entry which is preliminary data.</text>
</comment>
<dbReference type="EMBL" id="BMUT01000015">
    <property type="protein sequence ID" value="GGY03634.1"/>
    <property type="molecule type" value="Genomic_DNA"/>
</dbReference>
<dbReference type="RefSeq" id="WP_190024731.1">
    <property type="nucleotide sequence ID" value="NZ_BMUT01000015.1"/>
</dbReference>
<accession>A0ABQ2Z398</accession>
<proteinExistence type="predicted"/>
<reference evidence="3" key="1">
    <citation type="journal article" date="2019" name="Int. J. Syst. Evol. Microbiol.">
        <title>The Global Catalogue of Microorganisms (GCM) 10K type strain sequencing project: providing services to taxonomists for standard genome sequencing and annotation.</title>
        <authorList>
            <consortium name="The Broad Institute Genomics Platform"/>
            <consortium name="The Broad Institute Genome Sequencing Center for Infectious Disease"/>
            <person name="Wu L."/>
            <person name="Ma J."/>
        </authorList>
    </citation>
    <scope>NUCLEOTIDE SEQUENCE [LARGE SCALE GENOMIC DNA]</scope>
    <source>
        <strain evidence="3">JCM 4586</strain>
    </source>
</reference>
<evidence type="ECO:0008006" key="4">
    <source>
        <dbReference type="Google" id="ProtNLM"/>
    </source>
</evidence>
<keyword evidence="1" id="KW-0472">Membrane</keyword>
<sequence>MSGYSDVQKAVRAEKRQIWCAWVSGGIVMAVIANATRDIAVVSAITEALFLGLGILATLAAVRMTSALNRKDEAARREVLDDI</sequence>
<dbReference type="Proteomes" id="UP000659223">
    <property type="component" value="Unassembled WGS sequence"/>
</dbReference>